<evidence type="ECO:0000313" key="2">
    <source>
        <dbReference type="Proteomes" id="UP001233172"/>
    </source>
</evidence>
<dbReference type="AlphaFoldDB" id="A0AAD8C873"/>
<proteinExistence type="predicted"/>
<sequence length="66" mass="7577">MMMMTKVMMTMSPSFDVPSLSKMLIKLATHEETAQDLKRAGDAVENSYSFKFLPHVYILLLWSCQC</sequence>
<organism evidence="1 2">
    <name type="scientific">Biomphalaria pfeifferi</name>
    <name type="common">Bloodfluke planorb</name>
    <name type="synonym">Freshwater snail</name>
    <dbReference type="NCBI Taxonomy" id="112525"/>
    <lineage>
        <taxon>Eukaryota</taxon>
        <taxon>Metazoa</taxon>
        <taxon>Spiralia</taxon>
        <taxon>Lophotrochozoa</taxon>
        <taxon>Mollusca</taxon>
        <taxon>Gastropoda</taxon>
        <taxon>Heterobranchia</taxon>
        <taxon>Euthyneura</taxon>
        <taxon>Panpulmonata</taxon>
        <taxon>Hygrophila</taxon>
        <taxon>Lymnaeoidea</taxon>
        <taxon>Planorbidae</taxon>
        <taxon>Biomphalaria</taxon>
    </lineage>
</organism>
<protein>
    <submittedName>
        <fullName evidence="1">Uncharacterized protein</fullName>
    </submittedName>
</protein>
<evidence type="ECO:0000313" key="1">
    <source>
        <dbReference type="EMBL" id="KAK0067493.1"/>
    </source>
</evidence>
<accession>A0AAD8C873</accession>
<name>A0AAD8C873_BIOPF</name>
<gene>
    <name evidence="1" type="ORF">Bpfe_003000</name>
</gene>
<reference evidence="1" key="1">
    <citation type="journal article" date="2023" name="PLoS Negl. Trop. Dis.">
        <title>A genome sequence for Biomphalaria pfeifferi, the major vector snail for the human-infecting parasite Schistosoma mansoni.</title>
        <authorList>
            <person name="Bu L."/>
            <person name="Lu L."/>
            <person name="Laidemitt M.R."/>
            <person name="Zhang S.M."/>
            <person name="Mutuku M."/>
            <person name="Mkoji G."/>
            <person name="Steinauer M."/>
            <person name="Loker E.S."/>
        </authorList>
    </citation>
    <scope>NUCLEOTIDE SEQUENCE</scope>
    <source>
        <strain evidence="1">KasaAsao</strain>
    </source>
</reference>
<dbReference type="Proteomes" id="UP001233172">
    <property type="component" value="Unassembled WGS sequence"/>
</dbReference>
<comment type="caution">
    <text evidence="1">The sequence shown here is derived from an EMBL/GenBank/DDBJ whole genome shotgun (WGS) entry which is preliminary data.</text>
</comment>
<dbReference type="EMBL" id="JASAOG010000007">
    <property type="protein sequence ID" value="KAK0067493.1"/>
    <property type="molecule type" value="Genomic_DNA"/>
</dbReference>
<keyword evidence="2" id="KW-1185">Reference proteome</keyword>
<reference evidence="1" key="2">
    <citation type="submission" date="2023-04" db="EMBL/GenBank/DDBJ databases">
        <authorList>
            <person name="Bu L."/>
            <person name="Lu L."/>
            <person name="Laidemitt M.R."/>
            <person name="Zhang S.M."/>
            <person name="Mutuku M."/>
            <person name="Mkoji G."/>
            <person name="Steinauer M."/>
            <person name="Loker E.S."/>
        </authorList>
    </citation>
    <scope>NUCLEOTIDE SEQUENCE</scope>
    <source>
        <strain evidence="1">KasaAsao</strain>
        <tissue evidence="1">Whole Snail</tissue>
    </source>
</reference>